<name>A0ABU8MRQ2_9PSEU</name>
<dbReference type="PIRSF" id="PIRSF010361">
    <property type="entry name" value="UCP010361"/>
    <property type="match status" value="1"/>
</dbReference>
<feature type="transmembrane region" description="Helical" evidence="9">
    <location>
        <begin position="245"/>
        <end position="269"/>
    </location>
</feature>
<feature type="transmembrane region" description="Helical" evidence="9">
    <location>
        <begin position="209"/>
        <end position="239"/>
    </location>
</feature>
<evidence type="ECO:0000256" key="9">
    <source>
        <dbReference type="SAM" id="Phobius"/>
    </source>
</evidence>
<evidence type="ECO:0000256" key="4">
    <source>
        <dbReference type="ARBA" id="ARBA00022692"/>
    </source>
</evidence>
<comment type="caution">
    <text evidence="10">The sequence shown here is derived from an EMBL/GenBank/DDBJ whole genome shotgun (WGS) entry which is preliminary data.</text>
</comment>
<keyword evidence="6 9" id="KW-0472">Membrane</keyword>
<feature type="transmembrane region" description="Helical" evidence="9">
    <location>
        <begin position="281"/>
        <end position="303"/>
    </location>
</feature>
<feature type="region of interest" description="Disordered" evidence="8">
    <location>
        <begin position="1"/>
        <end position="22"/>
    </location>
</feature>
<feature type="transmembrane region" description="Helical" evidence="9">
    <location>
        <begin position="349"/>
        <end position="372"/>
    </location>
</feature>
<comment type="subcellular location">
    <subcellularLocation>
        <location evidence="1">Cell membrane</location>
        <topology evidence="1">Multi-pass membrane protein</topology>
    </subcellularLocation>
</comment>
<protein>
    <submittedName>
        <fullName evidence="10">Glycosyltransferase 87 family protein</fullName>
    </submittedName>
</protein>
<feature type="region of interest" description="Disordered" evidence="8">
    <location>
        <begin position="479"/>
        <end position="503"/>
    </location>
</feature>
<evidence type="ECO:0000313" key="11">
    <source>
        <dbReference type="Proteomes" id="UP001385809"/>
    </source>
</evidence>
<keyword evidence="11" id="KW-1185">Reference proteome</keyword>
<dbReference type="Proteomes" id="UP001385809">
    <property type="component" value="Unassembled WGS sequence"/>
</dbReference>
<organism evidence="10 11">
    <name type="scientific">Actinomycetospora aurantiaca</name>
    <dbReference type="NCBI Taxonomy" id="3129233"/>
    <lineage>
        <taxon>Bacteria</taxon>
        <taxon>Bacillati</taxon>
        <taxon>Actinomycetota</taxon>
        <taxon>Actinomycetes</taxon>
        <taxon>Pseudonocardiales</taxon>
        <taxon>Pseudonocardiaceae</taxon>
        <taxon>Actinomycetospora</taxon>
    </lineage>
</organism>
<evidence type="ECO:0000256" key="6">
    <source>
        <dbReference type="ARBA" id="ARBA00023136"/>
    </source>
</evidence>
<dbReference type="EMBL" id="JBBEGN010000010">
    <property type="protein sequence ID" value="MEJ2869989.1"/>
    <property type="molecule type" value="Genomic_DNA"/>
</dbReference>
<dbReference type="Pfam" id="PF09594">
    <property type="entry name" value="GT87"/>
    <property type="match status" value="1"/>
</dbReference>
<evidence type="ECO:0000313" key="10">
    <source>
        <dbReference type="EMBL" id="MEJ2869989.1"/>
    </source>
</evidence>
<accession>A0ABU8MRQ2</accession>
<sequence length="541" mass="58328">MSADAPPTRSRAHDPESLDASSRVLPAHDDGFVRAASGAIGGPVGAHAVVGRAAFFTPLRVVLLLATIVLALGWFAKSPCLQQYADDSGQLQLDWRDSRQYVAMCYSDTVPLYTAERLDSGGVPYVTTWVDQREDGTTQVRYMEYPVLTGFFQWANARLAAGWLAVGLPSALPVVVYFDLSAFWLALAWLGVIWAMVRLRPGRPWDAAIAATSPLVAVHAFTNFDTLAVAGATLGMLAWSRRRPGLAGLALGLGAAAKLYPLFLLFPLLLLCLRAGRMRPWWTVAVTGVASWAVVNAPVAVLAPAGWWEFFRLNSTRAADPDSLYNIVAASTGWAGFDGTLAPGQTPSVLNAVTAVLFALSCAAVALLVWRAPTRPRLASVAFLVVAAFLLTNKVWSPQYSLWLIPLAVLAYPRWKPLLAWMALDAFVWVPRMYYYLGTNNKGLPAPWFHAAVGLRDLAVVVVAVLIVRTVLRPELDPVRRRAGRPGPTRPGADPDGGVLDGAPDARWFVRRRGLPAVPDGAAAPPADDPGPVVTTRSGRK</sequence>
<evidence type="ECO:0000256" key="2">
    <source>
        <dbReference type="ARBA" id="ARBA00022475"/>
    </source>
</evidence>
<feature type="region of interest" description="Disordered" evidence="8">
    <location>
        <begin position="517"/>
        <end position="541"/>
    </location>
</feature>
<feature type="transmembrane region" description="Helical" evidence="9">
    <location>
        <begin position="378"/>
        <end position="397"/>
    </location>
</feature>
<evidence type="ECO:0000256" key="8">
    <source>
        <dbReference type="SAM" id="MobiDB-lite"/>
    </source>
</evidence>
<reference evidence="10 11" key="1">
    <citation type="submission" date="2024-03" db="EMBL/GenBank/DDBJ databases">
        <title>Actinomycetospora sp. OC33-EN08, a novel actinomycete isolated from wild orchid (Aerides multiflora).</title>
        <authorList>
            <person name="Suriyachadkun C."/>
        </authorList>
    </citation>
    <scope>NUCLEOTIDE SEQUENCE [LARGE SCALE GENOMIC DNA]</scope>
    <source>
        <strain evidence="10 11">OC33-EN08</strain>
    </source>
</reference>
<keyword evidence="5 9" id="KW-1133">Transmembrane helix</keyword>
<feature type="compositionally biased region" description="Low complexity" evidence="8">
    <location>
        <begin position="517"/>
        <end position="534"/>
    </location>
</feature>
<evidence type="ECO:0000256" key="7">
    <source>
        <dbReference type="ARBA" id="ARBA00024033"/>
    </source>
</evidence>
<feature type="compositionally biased region" description="Low complexity" evidence="8">
    <location>
        <begin position="485"/>
        <end position="498"/>
    </location>
</feature>
<keyword evidence="3" id="KW-0808">Transferase</keyword>
<evidence type="ECO:0000256" key="5">
    <source>
        <dbReference type="ARBA" id="ARBA00022989"/>
    </source>
</evidence>
<comment type="similarity">
    <text evidence="7">Belongs to the glycosyltransferase 87 family.</text>
</comment>
<feature type="transmembrane region" description="Helical" evidence="9">
    <location>
        <begin position="449"/>
        <end position="472"/>
    </location>
</feature>
<evidence type="ECO:0000256" key="3">
    <source>
        <dbReference type="ARBA" id="ARBA00022679"/>
    </source>
</evidence>
<proteinExistence type="inferred from homology"/>
<dbReference type="RefSeq" id="WP_337696562.1">
    <property type="nucleotide sequence ID" value="NZ_JBBEGN010000010.1"/>
</dbReference>
<feature type="transmembrane region" description="Helical" evidence="9">
    <location>
        <begin position="174"/>
        <end position="197"/>
    </location>
</feature>
<feature type="transmembrane region" description="Helical" evidence="9">
    <location>
        <begin position="53"/>
        <end position="75"/>
    </location>
</feature>
<evidence type="ECO:0000256" key="1">
    <source>
        <dbReference type="ARBA" id="ARBA00004651"/>
    </source>
</evidence>
<keyword evidence="4 9" id="KW-0812">Transmembrane</keyword>
<keyword evidence="2" id="KW-1003">Cell membrane</keyword>
<dbReference type="InterPro" id="IPR018584">
    <property type="entry name" value="GT87"/>
</dbReference>
<gene>
    <name evidence="10" type="ORF">WCD74_19635</name>
</gene>
<dbReference type="InterPro" id="IPR016570">
    <property type="entry name" value="UCP010361"/>
</dbReference>